<dbReference type="EMBL" id="DXFA01000139">
    <property type="protein sequence ID" value="HIX48905.1"/>
    <property type="molecule type" value="Genomic_DNA"/>
</dbReference>
<dbReference type="Proteomes" id="UP000824243">
    <property type="component" value="Unassembled WGS sequence"/>
</dbReference>
<dbReference type="AlphaFoldDB" id="A0A9D1VXQ4"/>
<evidence type="ECO:0000313" key="2">
    <source>
        <dbReference type="EMBL" id="HIX48905.1"/>
    </source>
</evidence>
<name>A0A9D1VXQ4_9FIRM</name>
<organism evidence="2 3">
    <name type="scientific">Candidatus Mediterraneibacter caccavium</name>
    <dbReference type="NCBI Taxonomy" id="2838661"/>
    <lineage>
        <taxon>Bacteria</taxon>
        <taxon>Bacillati</taxon>
        <taxon>Bacillota</taxon>
        <taxon>Clostridia</taxon>
        <taxon>Lachnospirales</taxon>
        <taxon>Lachnospiraceae</taxon>
        <taxon>Mediterraneibacter</taxon>
    </lineage>
</organism>
<gene>
    <name evidence="2" type="ORF">H9981_07850</name>
</gene>
<proteinExistence type="predicted"/>
<evidence type="ECO:0000256" key="1">
    <source>
        <dbReference type="SAM" id="Phobius"/>
    </source>
</evidence>
<keyword evidence="1" id="KW-1133">Transmembrane helix</keyword>
<keyword evidence="1" id="KW-0812">Transmembrane</keyword>
<keyword evidence="1" id="KW-0472">Membrane</keyword>
<accession>A0A9D1VXQ4</accession>
<feature type="transmembrane region" description="Helical" evidence="1">
    <location>
        <begin position="398"/>
        <end position="418"/>
    </location>
</feature>
<comment type="caution">
    <text evidence="2">The sequence shown here is derived from an EMBL/GenBank/DDBJ whole genome shotgun (WGS) entry which is preliminary data.</text>
</comment>
<sequence length="426" mass="49806">MGKRDGSVMAPENNISYIFIPFRYEGQDSRSLPEVLKSSGDWELVDDEIEYMLKYVADRIEGKDSGKSRYEHFVFSGLSEYGGRETVFYTEKHLYNGEETEFGFRIQSIQLYYFNTSVSVLAFGLHFEPGTDGEPGLMPPQMMYISSAQYYLKKVSREKIHGGSIDGDTTLLRFAQEIMGRLSPGGTFDFFFYARPGTERANLFTYIEAGYSEDIVHELFYLRRCYNEQYLYHQDGKRDEQEIYSAAENITWGLSAEAAVCITCPAKGGEDFLYNVFFRNFNRQYLLMYVLLLHQKYVLYLFQTRITAELYEDIDTLETYRNNLYKFETDFVYSRVTEVSQYQDLYDRMSQVFALKEMYEDVREPLQVLVDARSAELEKHQKQAEHDQKKQEERMNKILFIISVVCAIPAGADLFRIIEFILNLAM</sequence>
<reference evidence="2" key="1">
    <citation type="journal article" date="2021" name="PeerJ">
        <title>Extensive microbial diversity within the chicken gut microbiome revealed by metagenomics and culture.</title>
        <authorList>
            <person name="Gilroy R."/>
            <person name="Ravi A."/>
            <person name="Getino M."/>
            <person name="Pursley I."/>
            <person name="Horton D.L."/>
            <person name="Alikhan N.F."/>
            <person name="Baker D."/>
            <person name="Gharbi K."/>
            <person name="Hall N."/>
            <person name="Watson M."/>
            <person name="Adriaenssens E.M."/>
            <person name="Foster-Nyarko E."/>
            <person name="Jarju S."/>
            <person name="Secka A."/>
            <person name="Antonio M."/>
            <person name="Oren A."/>
            <person name="Chaudhuri R.R."/>
            <person name="La Ragione R."/>
            <person name="Hildebrand F."/>
            <person name="Pallen M.J."/>
        </authorList>
    </citation>
    <scope>NUCLEOTIDE SEQUENCE</scope>
    <source>
        <strain evidence="2">ChiSjej5B23-15282</strain>
    </source>
</reference>
<protein>
    <submittedName>
        <fullName evidence="2">Uncharacterized protein</fullName>
    </submittedName>
</protein>
<evidence type="ECO:0000313" key="3">
    <source>
        <dbReference type="Proteomes" id="UP000824243"/>
    </source>
</evidence>
<reference evidence="2" key="2">
    <citation type="submission" date="2021-04" db="EMBL/GenBank/DDBJ databases">
        <authorList>
            <person name="Gilroy R."/>
        </authorList>
    </citation>
    <scope>NUCLEOTIDE SEQUENCE</scope>
    <source>
        <strain evidence="2">ChiSjej5B23-15282</strain>
    </source>
</reference>